<dbReference type="Proteomes" id="UP000263642">
    <property type="component" value="Unassembled WGS sequence"/>
</dbReference>
<sequence length="418" mass="47572">MIDLEYLTDYISRIRVNELMKRVNQFLVLSAFTALTVFTSLTQGAEFQKKILTDKYFADGITSGDFNHDGQRDIVAGPYWYAGPSFEKKHSFYEPVSWPPADSPSNCMLEFVYDFNTDGWDDILVLGCVHLHEAYWYENPRMENGDWKKHFVFERVQGESPLLVDVTGDQKPELICHWNNHWGWLAPDWSAPDKPWRFYAVGPPGEWNRFYHGTGVGDLNGDGAIDIVINDGWFENSAQRAVDWKFHPFLFSKEKGGAQMLVYDVDGDGDNDVISSIDAHGWGLAWFEQHQENAKITFTMHKIMGDRSELKQYGAAFTQPHALALADIDGDGLQDVVTGKRRWAHGPNRDIEPAEAPVVYWFQLQRSEDGKVSYVPHLVDDWSGIGVQIEASDVNQDGRTDILTASKLGTFLFLNTEE</sequence>
<evidence type="ECO:0000256" key="1">
    <source>
        <dbReference type="ARBA" id="ARBA00022729"/>
    </source>
</evidence>
<organism evidence="2 3">
    <name type="scientific">Gimesia maris</name>
    <dbReference type="NCBI Taxonomy" id="122"/>
    <lineage>
        <taxon>Bacteria</taxon>
        <taxon>Pseudomonadati</taxon>
        <taxon>Planctomycetota</taxon>
        <taxon>Planctomycetia</taxon>
        <taxon>Planctomycetales</taxon>
        <taxon>Planctomycetaceae</taxon>
        <taxon>Gimesia</taxon>
    </lineage>
</organism>
<evidence type="ECO:0000313" key="3">
    <source>
        <dbReference type="Proteomes" id="UP000263642"/>
    </source>
</evidence>
<keyword evidence="2" id="KW-0645">Protease</keyword>
<comment type="caution">
    <text evidence="2">The sequence shown here is derived from an EMBL/GenBank/DDBJ whole genome shotgun (WGS) entry which is preliminary data.</text>
</comment>
<proteinExistence type="predicted"/>
<keyword evidence="2" id="KW-0378">Hydrolase</keyword>
<reference evidence="2 3" key="1">
    <citation type="journal article" date="2018" name="Nat. Biotechnol.">
        <title>A standardized bacterial taxonomy based on genome phylogeny substantially revises the tree of life.</title>
        <authorList>
            <person name="Parks D.H."/>
            <person name="Chuvochina M."/>
            <person name="Waite D.W."/>
            <person name="Rinke C."/>
            <person name="Skarshewski A."/>
            <person name="Chaumeil P.A."/>
            <person name="Hugenholtz P."/>
        </authorList>
    </citation>
    <scope>NUCLEOTIDE SEQUENCE [LARGE SCALE GENOMIC DNA]</scope>
    <source>
        <strain evidence="2">UBA9375</strain>
    </source>
</reference>
<dbReference type="InterPro" id="IPR028994">
    <property type="entry name" value="Integrin_alpha_N"/>
</dbReference>
<accession>A0A3D3R5B1</accession>
<dbReference type="InterPro" id="IPR013517">
    <property type="entry name" value="FG-GAP"/>
</dbReference>
<dbReference type="GO" id="GO:0006508">
    <property type="term" value="P:proteolysis"/>
    <property type="evidence" value="ECO:0007669"/>
    <property type="project" value="UniProtKB-KW"/>
</dbReference>
<dbReference type="AlphaFoldDB" id="A0A3D3R5B1"/>
<dbReference type="Pfam" id="PF13517">
    <property type="entry name" value="FG-GAP_3"/>
    <property type="match status" value="1"/>
</dbReference>
<keyword evidence="1" id="KW-0732">Signal</keyword>
<dbReference type="PANTHER" id="PTHR44103">
    <property type="entry name" value="PROPROTEIN CONVERTASE P"/>
    <property type="match status" value="1"/>
</dbReference>
<dbReference type="EMBL" id="DQAY01000076">
    <property type="protein sequence ID" value="HCO24003.1"/>
    <property type="molecule type" value="Genomic_DNA"/>
</dbReference>
<protein>
    <submittedName>
        <fullName evidence="2">Cysteine protease</fullName>
    </submittedName>
</protein>
<dbReference type="SUPFAM" id="SSF69318">
    <property type="entry name" value="Integrin alpha N-terminal domain"/>
    <property type="match status" value="1"/>
</dbReference>
<dbReference type="Gene3D" id="2.130.10.130">
    <property type="entry name" value="Integrin alpha, N-terminal"/>
    <property type="match status" value="2"/>
</dbReference>
<evidence type="ECO:0000313" key="2">
    <source>
        <dbReference type="EMBL" id="HCO24003.1"/>
    </source>
</evidence>
<dbReference type="GO" id="GO:0008233">
    <property type="term" value="F:peptidase activity"/>
    <property type="evidence" value="ECO:0007669"/>
    <property type="project" value="UniProtKB-KW"/>
</dbReference>
<dbReference type="PANTHER" id="PTHR44103:SF1">
    <property type="entry name" value="PROPROTEIN CONVERTASE P"/>
    <property type="match status" value="1"/>
</dbReference>
<gene>
    <name evidence="2" type="ORF">DIT97_13490</name>
</gene>
<name>A0A3D3R5B1_9PLAN</name>